<dbReference type="PANTHER" id="PTHR28577:SF1">
    <property type="entry name" value="CENTROMERE PROTEIN P"/>
    <property type="match status" value="1"/>
</dbReference>
<gene>
    <name evidence="2" type="ORF">DPMN_122561</name>
</gene>
<feature type="coiled-coil region" evidence="1">
    <location>
        <begin position="3"/>
        <end position="33"/>
    </location>
</feature>
<comment type="caution">
    <text evidence="2">The sequence shown here is derived from an EMBL/GenBank/DDBJ whole genome shotgun (WGS) entry which is preliminary data.</text>
</comment>
<dbReference type="InterPro" id="IPR027801">
    <property type="entry name" value="CENP-P"/>
</dbReference>
<accession>A0A9D4GPZ0</accession>
<dbReference type="PANTHER" id="PTHR28577">
    <property type="entry name" value="CENTROMERE PROTEIN P"/>
    <property type="match status" value="1"/>
</dbReference>
<evidence type="ECO:0008006" key="4">
    <source>
        <dbReference type="Google" id="ProtNLM"/>
    </source>
</evidence>
<reference evidence="2" key="2">
    <citation type="submission" date="2020-11" db="EMBL/GenBank/DDBJ databases">
        <authorList>
            <person name="McCartney M.A."/>
            <person name="Auch B."/>
            <person name="Kono T."/>
            <person name="Mallez S."/>
            <person name="Becker A."/>
            <person name="Gohl D.M."/>
            <person name="Silverstein K.A.T."/>
            <person name="Koren S."/>
            <person name="Bechman K.B."/>
            <person name="Herman A."/>
            <person name="Abrahante J.E."/>
            <person name="Garbe J."/>
        </authorList>
    </citation>
    <scope>NUCLEOTIDE SEQUENCE</scope>
    <source>
        <strain evidence="2">Duluth1</strain>
        <tissue evidence="2">Whole animal</tissue>
    </source>
</reference>
<dbReference type="GO" id="GO:0000775">
    <property type="term" value="C:chromosome, centromeric region"/>
    <property type="evidence" value="ECO:0007669"/>
    <property type="project" value="InterPro"/>
</dbReference>
<dbReference type="Proteomes" id="UP000828390">
    <property type="component" value="Unassembled WGS sequence"/>
</dbReference>
<dbReference type="Pfam" id="PF13096">
    <property type="entry name" value="CENP-P"/>
    <property type="match status" value="1"/>
</dbReference>
<evidence type="ECO:0000256" key="1">
    <source>
        <dbReference type="SAM" id="Coils"/>
    </source>
</evidence>
<dbReference type="GO" id="GO:0034080">
    <property type="term" value="P:CENP-A containing chromatin assembly"/>
    <property type="evidence" value="ECO:0007669"/>
    <property type="project" value="InterPro"/>
</dbReference>
<dbReference type="EMBL" id="JAIWYP010000005">
    <property type="protein sequence ID" value="KAH3820812.1"/>
    <property type="molecule type" value="Genomic_DNA"/>
</dbReference>
<keyword evidence="1" id="KW-0175">Coiled coil</keyword>
<dbReference type="OrthoDB" id="6070308at2759"/>
<reference evidence="2" key="1">
    <citation type="journal article" date="2019" name="bioRxiv">
        <title>The Genome of the Zebra Mussel, Dreissena polymorpha: A Resource for Invasive Species Research.</title>
        <authorList>
            <person name="McCartney M.A."/>
            <person name="Auch B."/>
            <person name="Kono T."/>
            <person name="Mallez S."/>
            <person name="Zhang Y."/>
            <person name="Obille A."/>
            <person name="Becker A."/>
            <person name="Abrahante J.E."/>
            <person name="Garbe J."/>
            <person name="Badalamenti J.P."/>
            <person name="Herman A."/>
            <person name="Mangelson H."/>
            <person name="Liachko I."/>
            <person name="Sullivan S."/>
            <person name="Sone E.D."/>
            <person name="Koren S."/>
            <person name="Silverstein K.A.T."/>
            <person name="Beckman K.B."/>
            <person name="Gohl D.M."/>
        </authorList>
    </citation>
    <scope>NUCLEOTIDE SEQUENCE</scope>
    <source>
        <strain evidence="2">Duluth1</strain>
        <tissue evidence="2">Whole animal</tissue>
    </source>
</reference>
<proteinExistence type="predicted"/>
<dbReference type="GO" id="GO:0005634">
    <property type="term" value="C:nucleus"/>
    <property type="evidence" value="ECO:0007669"/>
    <property type="project" value="TreeGrafter"/>
</dbReference>
<sequence length="255" mass="29041">MMAASLEESVKSLQDRIAALEEENNLLKNAKQKHLPFHEDKEDSETHKTIESLQQQVAILRDLSPFRFSGLSEVLSQDGLTVNIRKTIEGRYRDVQFQLKFLMQESLDTGESHVTDLSIAASDVFTTDLMEHIERMSAQGNVQGFLHLVKGYSRWTEAKTQTFKHFTAEYPNIVMQVDTNLLNIKANNCTLVLTWNLEVEGESSVVPDIRLEVVVPESVQEKQKDFLESVDENFQLMLQRLGIEASINSLIETVK</sequence>
<dbReference type="AlphaFoldDB" id="A0A9D4GPZ0"/>
<evidence type="ECO:0000313" key="2">
    <source>
        <dbReference type="EMBL" id="KAH3820812.1"/>
    </source>
</evidence>
<protein>
    <recommendedName>
        <fullName evidence="4">Centromere protein P</fullName>
    </recommendedName>
</protein>
<keyword evidence="3" id="KW-1185">Reference proteome</keyword>
<organism evidence="2 3">
    <name type="scientific">Dreissena polymorpha</name>
    <name type="common">Zebra mussel</name>
    <name type="synonym">Mytilus polymorpha</name>
    <dbReference type="NCBI Taxonomy" id="45954"/>
    <lineage>
        <taxon>Eukaryota</taxon>
        <taxon>Metazoa</taxon>
        <taxon>Spiralia</taxon>
        <taxon>Lophotrochozoa</taxon>
        <taxon>Mollusca</taxon>
        <taxon>Bivalvia</taxon>
        <taxon>Autobranchia</taxon>
        <taxon>Heteroconchia</taxon>
        <taxon>Euheterodonta</taxon>
        <taxon>Imparidentia</taxon>
        <taxon>Neoheterodontei</taxon>
        <taxon>Myida</taxon>
        <taxon>Dreissenoidea</taxon>
        <taxon>Dreissenidae</taxon>
        <taxon>Dreissena</taxon>
    </lineage>
</organism>
<name>A0A9D4GPZ0_DREPO</name>
<evidence type="ECO:0000313" key="3">
    <source>
        <dbReference type="Proteomes" id="UP000828390"/>
    </source>
</evidence>